<keyword evidence="1" id="KW-0472">Membrane</keyword>
<dbReference type="AlphaFoldDB" id="D2V3I0"/>
<dbReference type="InParanoid" id="D2V3I0"/>
<feature type="signal peptide" evidence="2">
    <location>
        <begin position="1"/>
        <end position="19"/>
    </location>
</feature>
<dbReference type="EMBL" id="GG738850">
    <property type="protein sequence ID" value="EFC48641.1"/>
    <property type="molecule type" value="Genomic_DNA"/>
</dbReference>
<accession>D2V3I0</accession>
<keyword evidence="2" id="KW-0732">Signal</keyword>
<reference evidence="3 4" key="1">
    <citation type="journal article" date="2010" name="Cell">
        <title>The genome of Naegleria gruberi illuminates early eukaryotic versatility.</title>
        <authorList>
            <person name="Fritz-Laylin L.K."/>
            <person name="Prochnik S.E."/>
            <person name="Ginger M.L."/>
            <person name="Dacks J.B."/>
            <person name="Carpenter M.L."/>
            <person name="Field M.C."/>
            <person name="Kuo A."/>
            <person name="Paredez A."/>
            <person name="Chapman J."/>
            <person name="Pham J."/>
            <person name="Shu S."/>
            <person name="Neupane R."/>
            <person name="Cipriano M."/>
            <person name="Mancuso J."/>
            <person name="Tu H."/>
            <person name="Salamov A."/>
            <person name="Lindquist E."/>
            <person name="Shapiro H."/>
            <person name="Lucas S."/>
            <person name="Grigoriev I.V."/>
            <person name="Cande W.Z."/>
            <person name="Fulton C."/>
            <person name="Rokhsar D.S."/>
            <person name="Dawson S.C."/>
        </authorList>
    </citation>
    <scope>NUCLEOTIDE SEQUENCE [LARGE SCALE GENOMIC DNA]</scope>
    <source>
        <strain evidence="3 4">NEG-M</strain>
    </source>
</reference>
<protein>
    <submittedName>
        <fullName evidence="3">Predicted protein</fullName>
    </submittedName>
</protein>
<gene>
    <name evidence="3" type="ORF">NAEGRDRAFT_63370</name>
</gene>
<evidence type="ECO:0000313" key="3">
    <source>
        <dbReference type="EMBL" id="EFC48641.1"/>
    </source>
</evidence>
<dbReference type="RefSeq" id="XP_002681385.1">
    <property type="nucleotide sequence ID" value="XM_002681339.1"/>
</dbReference>
<name>D2V3I0_NAEGR</name>
<dbReference type="VEuPathDB" id="AmoebaDB:NAEGRDRAFT_63370"/>
<dbReference type="GeneID" id="8852361"/>
<keyword evidence="1" id="KW-1133">Transmembrane helix</keyword>
<keyword evidence="4" id="KW-1185">Reference proteome</keyword>
<keyword evidence="1" id="KW-0812">Transmembrane</keyword>
<dbReference type="KEGG" id="ngr:NAEGRDRAFT_63370"/>
<organism evidence="4">
    <name type="scientific">Naegleria gruberi</name>
    <name type="common">Amoeba</name>
    <dbReference type="NCBI Taxonomy" id="5762"/>
    <lineage>
        <taxon>Eukaryota</taxon>
        <taxon>Discoba</taxon>
        <taxon>Heterolobosea</taxon>
        <taxon>Tetramitia</taxon>
        <taxon>Eutetramitia</taxon>
        <taxon>Vahlkampfiidae</taxon>
        <taxon>Naegleria</taxon>
    </lineage>
</organism>
<proteinExistence type="predicted"/>
<evidence type="ECO:0000256" key="1">
    <source>
        <dbReference type="SAM" id="Phobius"/>
    </source>
</evidence>
<feature type="transmembrane region" description="Helical" evidence="1">
    <location>
        <begin position="87"/>
        <end position="111"/>
    </location>
</feature>
<evidence type="ECO:0000256" key="2">
    <source>
        <dbReference type="SAM" id="SignalP"/>
    </source>
</evidence>
<sequence length="169" mass="20697">MYTFILLFLFSVYNSIVFFERKRTYQIFNSNINELDNLYSINKKDETNFTRGNFFNERPRPGIPNFRKSVHPLLGARYEKEHQKPFILIRLFKMILGILEIVFHFLTVGALRNKRVRKSRLFKEREKVNRMTYSEKKRQEEIDNRPANMTTYYDDMLYLFYVYMYSLFS</sequence>
<feature type="chain" id="PRO_5044492631" evidence="2">
    <location>
        <begin position="20"/>
        <end position="169"/>
    </location>
</feature>
<evidence type="ECO:0000313" key="4">
    <source>
        <dbReference type="Proteomes" id="UP000006671"/>
    </source>
</evidence>
<dbReference type="Proteomes" id="UP000006671">
    <property type="component" value="Unassembled WGS sequence"/>
</dbReference>